<dbReference type="InterPro" id="IPR027417">
    <property type="entry name" value="P-loop_NTPase"/>
</dbReference>
<proteinExistence type="inferred from homology"/>
<feature type="region of interest" description="Disordered" evidence="8">
    <location>
        <begin position="1085"/>
        <end position="1136"/>
    </location>
</feature>
<gene>
    <name evidence="10" type="ORF">GOBAR_AA38031</name>
</gene>
<keyword evidence="6" id="KW-0067">ATP-binding</keyword>
<dbReference type="GO" id="GO:0008270">
    <property type="term" value="F:zinc ion binding"/>
    <property type="evidence" value="ECO:0007669"/>
    <property type="project" value="UniProtKB-KW"/>
</dbReference>
<dbReference type="OrthoDB" id="5421at2759"/>
<protein>
    <recommendedName>
        <fullName evidence="9">PHD-type domain-containing protein</fullName>
    </recommendedName>
</protein>
<dbReference type="Pfam" id="PF00004">
    <property type="entry name" value="AAA"/>
    <property type="match status" value="1"/>
</dbReference>
<dbReference type="SMART" id="SM00382">
    <property type="entry name" value="AAA"/>
    <property type="match status" value="2"/>
</dbReference>
<dbReference type="InterPro" id="IPR003593">
    <property type="entry name" value="AAA+_ATPase"/>
</dbReference>
<dbReference type="EMBL" id="KZ670750">
    <property type="protein sequence ID" value="PPR82680.1"/>
    <property type="molecule type" value="Genomic_DNA"/>
</dbReference>
<dbReference type="InterPro" id="IPR003959">
    <property type="entry name" value="ATPase_AAA_core"/>
</dbReference>
<organism evidence="10 11">
    <name type="scientific">Gossypium barbadense</name>
    <name type="common">Sea Island cotton</name>
    <name type="synonym">Hibiscus barbadensis</name>
    <dbReference type="NCBI Taxonomy" id="3634"/>
    <lineage>
        <taxon>Eukaryota</taxon>
        <taxon>Viridiplantae</taxon>
        <taxon>Streptophyta</taxon>
        <taxon>Embryophyta</taxon>
        <taxon>Tracheophyta</taxon>
        <taxon>Spermatophyta</taxon>
        <taxon>Magnoliopsida</taxon>
        <taxon>eudicotyledons</taxon>
        <taxon>Gunneridae</taxon>
        <taxon>Pentapetalae</taxon>
        <taxon>rosids</taxon>
        <taxon>malvids</taxon>
        <taxon>Malvales</taxon>
        <taxon>Malvaceae</taxon>
        <taxon>Malvoideae</taxon>
        <taxon>Gossypium</taxon>
    </lineage>
</organism>
<dbReference type="PROSITE" id="PS51805">
    <property type="entry name" value="EPHD"/>
    <property type="match status" value="1"/>
</dbReference>
<dbReference type="PROSITE" id="PS00674">
    <property type="entry name" value="AAA"/>
    <property type="match status" value="1"/>
</dbReference>
<evidence type="ECO:0000259" key="9">
    <source>
        <dbReference type="PROSITE" id="PS51805"/>
    </source>
</evidence>
<keyword evidence="2" id="KW-0479">Metal-binding</keyword>
<dbReference type="FunFam" id="1.10.8.60:FF:000084">
    <property type="entry name" value="p-loop containing nucleoside triphosphate hydrolase superfamily protein"/>
    <property type="match status" value="1"/>
</dbReference>
<dbReference type="GO" id="GO:0006334">
    <property type="term" value="P:nucleosome assembly"/>
    <property type="evidence" value="ECO:0007669"/>
    <property type="project" value="TreeGrafter"/>
</dbReference>
<dbReference type="InterPro" id="IPR034732">
    <property type="entry name" value="EPHD"/>
</dbReference>
<keyword evidence="3" id="KW-0547">Nucleotide-binding</keyword>
<feature type="region of interest" description="Disordered" evidence="8">
    <location>
        <begin position="945"/>
        <end position="980"/>
    </location>
</feature>
<evidence type="ECO:0000256" key="4">
    <source>
        <dbReference type="ARBA" id="ARBA00022771"/>
    </source>
</evidence>
<evidence type="ECO:0000256" key="1">
    <source>
        <dbReference type="ARBA" id="ARBA00006914"/>
    </source>
</evidence>
<feature type="domain" description="PHD-type" evidence="9">
    <location>
        <begin position="249"/>
        <end position="359"/>
    </location>
</feature>
<keyword evidence="4" id="KW-0863">Zinc-finger</keyword>
<dbReference type="SUPFAM" id="SSF52540">
    <property type="entry name" value="P-loop containing nucleoside triphosphate hydrolases"/>
    <property type="match status" value="1"/>
</dbReference>
<evidence type="ECO:0000313" key="10">
    <source>
        <dbReference type="EMBL" id="PPR82680.1"/>
    </source>
</evidence>
<dbReference type="Proteomes" id="UP000239757">
    <property type="component" value="Unassembled WGS sequence"/>
</dbReference>
<name>A0A2P5VV12_GOSBA</name>
<accession>A0A2P5VV12</accession>
<evidence type="ECO:0000256" key="8">
    <source>
        <dbReference type="SAM" id="MobiDB-lite"/>
    </source>
</evidence>
<reference evidence="10 11" key="1">
    <citation type="submission" date="2015-01" db="EMBL/GenBank/DDBJ databases">
        <title>Genome of allotetraploid Gossypium barbadense reveals genomic plasticity and fiber elongation in cotton evolution.</title>
        <authorList>
            <person name="Chen X."/>
            <person name="Liu X."/>
            <person name="Zhao B."/>
            <person name="Zheng H."/>
            <person name="Hu Y."/>
            <person name="Lu G."/>
            <person name="Yang C."/>
            <person name="Chen J."/>
            <person name="Shan C."/>
            <person name="Zhang L."/>
            <person name="Zhou Y."/>
            <person name="Wang L."/>
            <person name="Guo W."/>
            <person name="Bai Y."/>
            <person name="Ruan J."/>
            <person name="Shangguan X."/>
            <person name="Mao Y."/>
            <person name="Jiang J."/>
            <person name="Zhu Y."/>
            <person name="Lei J."/>
            <person name="Kang H."/>
            <person name="Chen S."/>
            <person name="He X."/>
            <person name="Wang R."/>
            <person name="Wang Y."/>
            <person name="Chen J."/>
            <person name="Wang L."/>
            <person name="Yu S."/>
            <person name="Wang B."/>
            <person name="Wei J."/>
            <person name="Song S."/>
            <person name="Lu X."/>
            <person name="Gao Z."/>
            <person name="Gu W."/>
            <person name="Deng X."/>
            <person name="Ma D."/>
            <person name="Wang S."/>
            <person name="Liang W."/>
            <person name="Fang L."/>
            <person name="Cai C."/>
            <person name="Zhu X."/>
            <person name="Zhou B."/>
            <person name="Zhang Y."/>
            <person name="Chen Z."/>
            <person name="Xu S."/>
            <person name="Zhu R."/>
            <person name="Wang S."/>
            <person name="Zhang T."/>
            <person name="Zhao G."/>
        </authorList>
    </citation>
    <scope>NUCLEOTIDE SEQUENCE [LARGE SCALE GENOMIC DNA]</scope>
    <source>
        <strain evidence="11">cv. Xinhai21</strain>
        <tissue evidence="10">Leaf</tissue>
    </source>
</reference>
<evidence type="ECO:0000256" key="2">
    <source>
        <dbReference type="ARBA" id="ARBA00022723"/>
    </source>
</evidence>
<dbReference type="Pfam" id="PF17862">
    <property type="entry name" value="AAA_lid_3"/>
    <property type="match status" value="1"/>
</dbReference>
<dbReference type="Gene3D" id="1.10.8.60">
    <property type="match status" value="1"/>
</dbReference>
<dbReference type="InterPro" id="IPR003960">
    <property type="entry name" value="ATPase_AAA_CS"/>
</dbReference>
<dbReference type="GO" id="GO:0003682">
    <property type="term" value="F:chromatin binding"/>
    <property type="evidence" value="ECO:0007669"/>
    <property type="project" value="TreeGrafter"/>
</dbReference>
<keyword evidence="5" id="KW-0862">Zinc</keyword>
<feature type="region of interest" description="Disordered" evidence="8">
    <location>
        <begin position="222"/>
        <end position="244"/>
    </location>
</feature>
<dbReference type="FunFam" id="3.40.50.300:FF:000061">
    <property type="entry name" value="ATPase family, AAA domain-containing 2"/>
    <property type="match status" value="1"/>
</dbReference>
<evidence type="ECO:0000256" key="3">
    <source>
        <dbReference type="ARBA" id="ARBA00022741"/>
    </source>
</evidence>
<feature type="compositionally biased region" description="Polar residues" evidence="8">
    <location>
        <begin position="1096"/>
        <end position="1110"/>
    </location>
</feature>
<dbReference type="PANTHER" id="PTHR23069:SF7">
    <property type="entry name" value="P-LOOP CONTAINING NUCLEOSIDE TRIPHOSPHATE HYDROLASES SUPERFAMILY PROTEIN"/>
    <property type="match status" value="1"/>
</dbReference>
<dbReference type="InterPro" id="IPR045199">
    <property type="entry name" value="ATAD2-like"/>
</dbReference>
<dbReference type="Gene3D" id="3.30.40.10">
    <property type="entry name" value="Zinc/RING finger domain, C3HC4 (zinc finger)"/>
    <property type="match status" value="1"/>
</dbReference>
<evidence type="ECO:0000256" key="6">
    <source>
        <dbReference type="ARBA" id="ARBA00022840"/>
    </source>
</evidence>
<evidence type="ECO:0000313" key="11">
    <source>
        <dbReference type="Proteomes" id="UP000239757"/>
    </source>
</evidence>
<dbReference type="FunFam" id="3.30.40.10:FF:000739">
    <property type="entry name" value="P-loop containing nucleoside triphosphate hydrolases superfamily protein"/>
    <property type="match status" value="1"/>
</dbReference>
<dbReference type="GO" id="GO:0045815">
    <property type="term" value="P:transcription initiation-coupled chromatin remodeling"/>
    <property type="evidence" value="ECO:0007669"/>
    <property type="project" value="TreeGrafter"/>
</dbReference>
<dbReference type="GO" id="GO:0016887">
    <property type="term" value="F:ATP hydrolysis activity"/>
    <property type="evidence" value="ECO:0007669"/>
    <property type="project" value="InterPro"/>
</dbReference>
<evidence type="ECO:0000256" key="7">
    <source>
        <dbReference type="ARBA" id="ARBA00023117"/>
    </source>
</evidence>
<dbReference type="GO" id="GO:0005634">
    <property type="term" value="C:nucleus"/>
    <property type="evidence" value="ECO:0007669"/>
    <property type="project" value="TreeGrafter"/>
</dbReference>
<dbReference type="InterPro" id="IPR013083">
    <property type="entry name" value="Znf_RING/FYVE/PHD"/>
</dbReference>
<dbReference type="GO" id="GO:0005524">
    <property type="term" value="F:ATP binding"/>
    <property type="evidence" value="ECO:0007669"/>
    <property type="project" value="UniProtKB-KW"/>
</dbReference>
<dbReference type="InterPro" id="IPR041569">
    <property type="entry name" value="AAA_lid_3"/>
</dbReference>
<comment type="similarity">
    <text evidence="1">Belongs to the AAA ATPase family.</text>
</comment>
<dbReference type="Gene3D" id="3.40.50.300">
    <property type="entry name" value="P-loop containing nucleotide triphosphate hydrolases"/>
    <property type="match status" value="1"/>
</dbReference>
<dbReference type="GO" id="GO:0042393">
    <property type="term" value="F:histone binding"/>
    <property type="evidence" value="ECO:0007669"/>
    <property type="project" value="TreeGrafter"/>
</dbReference>
<dbReference type="GO" id="GO:0006337">
    <property type="term" value="P:nucleosome disassembly"/>
    <property type="evidence" value="ECO:0007669"/>
    <property type="project" value="TreeGrafter"/>
</dbReference>
<dbReference type="PANTHER" id="PTHR23069">
    <property type="entry name" value="AAA DOMAIN-CONTAINING"/>
    <property type="match status" value="1"/>
</dbReference>
<keyword evidence="7" id="KW-0103">Bromodomain</keyword>
<dbReference type="Pfam" id="PF13771">
    <property type="entry name" value="zf-HC5HC2H"/>
    <property type="match status" value="1"/>
</dbReference>
<sequence>MSDREIMVVKSKRLGRVKAASGSGSEVKVDICCEEEEREVEKGGIRGDGVVEGVSAFESEKSENNEDEVVEGTAVVENEISQRNEERLDDSLVEVINKENREVSNCIKLDEGYIDHENAKVIELIERMEPREEQVQQFKCQDEGANGEDVIEVHNVAEEVEDCCVHDAKDNGLFKVPKKTLEHKSDMKVEESNQTAAETISKPRIKQGRRCGLCGGATDGKPPKKLVHDAGDSENEAYSSSASEEPNYDIWDGFGDEPGWLGRLLGPTNDRYGIARIWVHQQCAVWSPEVYFAGLGHLKNVRAALCRGRALKCTRCGRPGATIGCRVDRCPKTYHLPCARANGCIFDHRKFLIACTDHRHLFQPHGLQYLAKIKKMKAKKMKLEMRKESNDAWRKDIEAEEKWLENCGEDEEFLKREGKRLHRDLSRIAPVYIGGSESDSGKFFEGWESVAGLQDVIRCMKEVVILPLLYPEFFDNLGLTPPRGVLLHGYPGTGKTLVVRALIGSCARGDKRIAYFARKGADCLGKYVGDAERQLRLLFQVAEKCQPSIIFFDEIDGLAPRRTRQQDQTHSSVVSTLLSLMDGLKSRGSVVVIGATNRPDAVDPALRRPGRFDREIYFPLPSMEDRAAILELHTQKWPKPVTGSLLKWVARKTVGFAGADLQALCTQAAVIALKRNFPLQEMLSAAEQKVLGAKRVPLPTFKVEERDWLEALSCSPPPCSRREAGMAAQDLVASPLPAHLIPCLVEPLSDLLLSLRLDERLWLPPLLSESGAVIESVIVSTLHERGLPKDNWWSHVRDLLQEGQVVKQIVSRLSCAGMLIGKTSFADYDASVGDISDDVGKFEHSIVHNGSTRSSLSRSTYLTSTRKRGFRILIAGCPGSGQKHLASCLLHCFVGNVEINKIDLATSAQEGHVKCASLGSSVVFMPRIDLWAVKTIYQVAEESNSSSTLHQAPMEEDPQLVEKENGSSQQQSELAETGEDTGAVQSVSCAWSSFVEQVESICVSTSLIILATSETPYLELPDRIREFFRSDLPNCNRKTTLGHAVPRFTVHLGRDFDHDMVVKLSAAELSRDLLQSFVHLIHQRSHVHEGPKRKNSVQTSAATENDNTSHGLACEVGSQPRGDLSVTVPTPPTNSKNLKGKSSLMLAITSFGCQILRCPHFAELCWVTSKLKEGPSAEIGGPWKGWPFNSCIIRPTNSSGKATCGSSNIKSKEKFGLVRGLVAVGLSAYRGLYTSLREVSSEVRKVLELLVGWINAKVKTGKDRYQYVHILSQVAYVEDMVNSWVYSLQSLDQDLQIKASSPNPYALGSQGNYSIHVNDTDRIKEYGPGAKINESTVQNSNFIDLKEKDDNDGKVKLFEAIQGIGLSGNTNSEEHLNCTLADIPVAHVDEQTATNPSLCVSGSTRNPMVDGELNAQNIDSIEMNKMDDDCTPSDEGKVSAVEGAVMNVGLSGNTISMEHRNYSVVDELVCVGKQNGTMPAPSESVTTINPTLVGDPRSSKQCNGFAPSESVPSKNGFCSSDELNGEKFSGSGKSCNQINASETMISITSEDGLHEDHEHEKDPNFSSSGTVLPESEVTCFYQCCSGCLHALLSLMQKVLLKEWKSDESHWTVDDVYETVALLSADHLSTVTKAFDENPSNENNRKLLNCLERSRCRCKSSANCLVIPMECSCHSVGTSSPNIQVEFDPKFVYRNGMMVPIDSCQEVSFHCPGAKINESTVQNSDFIDLKEKDDNDGKVKLFEEAIQGIGLSGNTDSEEHLNCTLADIPVAHVDEQTATNPSLCVSGSTRNPMVDGELNAQNIDSIDTNKIDDDCTPSDEGKVVAVEGVVMNVGLNGNTISMEHRNYSVVDELVCVGKQNGTMPALSESVTTINPTLVGDPRSSKQCNGFAPSESVPSKNGFCSSDELNGAKFSGSGKSCSQINASETRISITSEDVEHEDHEHEKDPNFSSSGTVLPAESEVTCFYQCCSGCLHALLSLIQKVLLKEWKSDESHWTVDNVYETVALLSADHLSTVTKAFDENPSNENNRKLLNCPERSRCRCKSSANCLVIPMECSCHSVGTSSPNIQVDFDPKFVYRNGMMVPIDSSQEVSFHCKFETLCLCPLIESISMTKQPAD</sequence>
<evidence type="ECO:0000256" key="5">
    <source>
        <dbReference type="ARBA" id="ARBA00022833"/>
    </source>
</evidence>